<reference evidence="9" key="1">
    <citation type="journal article" date="2020" name="mSystems">
        <title>Genome- and Community-Level Interaction Insights into Carbon Utilization and Element Cycling Functions of Hydrothermarchaeota in Hydrothermal Sediment.</title>
        <authorList>
            <person name="Zhou Z."/>
            <person name="Liu Y."/>
            <person name="Xu W."/>
            <person name="Pan J."/>
            <person name="Luo Z.H."/>
            <person name="Li M."/>
        </authorList>
    </citation>
    <scope>NUCLEOTIDE SEQUENCE [LARGE SCALE GENOMIC DNA]</scope>
    <source>
        <strain evidence="9">HyVt-458</strain>
    </source>
</reference>
<dbReference type="GO" id="GO:0030145">
    <property type="term" value="F:manganese ion binding"/>
    <property type="evidence" value="ECO:0007669"/>
    <property type="project" value="UniProtKB-UniRule"/>
</dbReference>
<evidence type="ECO:0000313" key="9">
    <source>
        <dbReference type="EMBL" id="HEC05213.1"/>
    </source>
</evidence>
<feature type="binding site" evidence="8">
    <location>
        <position position="88"/>
    </location>
    <ligand>
        <name>ATP</name>
        <dbReference type="ChEBI" id="CHEBI:30616"/>
    </ligand>
</feature>
<dbReference type="NCBIfam" id="NF000658">
    <property type="entry name" value="PRK00029.1"/>
    <property type="match status" value="1"/>
</dbReference>
<dbReference type="PANTHER" id="PTHR32057:SF14">
    <property type="entry name" value="PROTEIN ADENYLYLTRANSFERASE SELO, MITOCHONDRIAL"/>
    <property type="match status" value="1"/>
</dbReference>
<feature type="active site" description="Proton acceptor" evidence="8">
    <location>
        <position position="250"/>
    </location>
</feature>
<comment type="caution">
    <text evidence="9">The sequence shown here is derived from an EMBL/GenBank/DDBJ whole genome shotgun (WGS) entry which is preliminary data.</text>
</comment>
<comment type="catalytic activity">
    <reaction evidence="8">
        <text>L-threonyl-[protein] + ATP = 3-O-(5'-adenylyl)-L-threonyl-[protein] + diphosphate</text>
        <dbReference type="Rhea" id="RHEA:54292"/>
        <dbReference type="Rhea" id="RHEA-COMP:11060"/>
        <dbReference type="Rhea" id="RHEA-COMP:13847"/>
        <dbReference type="ChEBI" id="CHEBI:30013"/>
        <dbReference type="ChEBI" id="CHEBI:30616"/>
        <dbReference type="ChEBI" id="CHEBI:33019"/>
        <dbReference type="ChEBI" id="CHEBI:138113"/>
        <dbReference type="EC" id="2.7.7.108"/>
    </reaction>
</comment>
<comment type="catalytic activity">
    <reaction evidence="8">
        <text>L-seryl-[protein] + UTP = O-(5'-uridylyl)-L-seryl-[protein] + diphosphate</text>
        <dbReference type="Rhea" id="RHEA:64604"/>
        <dbReference type="Rhea" id="RHEA-COMP:9863"/>
        <dbReference type="Rhea" id="RHEA-COMP:16635"/>
        <dbReference type="ChEBI" id="CHEBI:29999"/>
        <dbReference type="ChEBI" id="CHEBI:33019"/>
        <dbReference type="ChEBI" id="CHEBI:46398"/>
        <dbReference type="ChEBI" id="CHEBI:156051"/>
    </reaction>
</comment>
<protein>
    <recommendedName>
        <fullName evidence="8">Protein nucleotidyltransferase YdiU</fullName>
        <ecNumber evidence="8">2.7.7.-</ecNumber>
    </recommendedName>
    <alternativeName>
        <fullName evidence="8">Protein adenylyltransferase YdiU</fullName>
        <ecNumber evidence="8">2.7.7.108</ecNumber>
    </alternativeName>
    <alternativeName>
        <fullName evidence="8">Protein uridylyltransferase YdiU</fullName>
        <ecNumber evidence="8">2.7.7.-</ecNumber>
    </alternativeName>
</protein>
<evidence type="ECO:0000256" key="6">
    <source>
        <dbReference type="ARBA" id="ARBA00022840"/>
    </source>
</evidence>
<feature type="binding site" evidence="8">
    <location>
        <position position="123"/>
    </location>
    <ligand>
        <name>ATP</name>
        <dbReference type="ChEBI" id="CHEBI:30616"/>
    </ligand>
</feature>
<comment type="catalytic activity">
    <reaction evidence="8">
        <text>L-seryl-[protein] + ATP = 3-O-(5'-adenylyl)-L-seryl-[protein] + diphosphate</text>
        <dbReference type="Rhea" id="RHEA:58120"/>
        <dbReference type="Rhea" id="RHEA-COMP:9863"/>
        <dbReference type="Rhea" id="RHEA-COMP:15073"/>
        <dbReference type="ChEBI" id="CHEBI:29999"/>
        <dbReference type="ChEBI" id="CHEBI:30616"/>
        <dbReference type="ChEBI" id="CHEBI:33019"/>
        <dbReference type="ChEBI" id="CHEBI:142516"/>
        <dbReference type="EC" id="2.7.7.108"/>
    </reaction>
</comment>
<dbReference type="GO" id="GO:0000287">
    <property type="term" value="F:magnesium ion binding"/>
    <property type="evidence" value="ECO:0007669"/>
    <property type="project" value="UniProtKB-UniRule"/>
</dbReference>
<dbReference type="GO" id="GO:0070733">
    <property type="term" value="F:AMPylase activity"/>
    <property type="evidence" value="ECO:0007669"/>
    <property type="project" value="UniProtKB-EC"/>
</dbReference>
<evidence type="ECO:0000256" key="7">
    <source>
        <dbReference type="ARBA" id="ARBA00022842"/>
    </source>
</evidence>
<feature type="binding site" evidence="8">
    <location>
        <position position="260"/>
    </location>
    <ligand>
        <name>Mg(2+)</name>
        <dbReference type="ChEBI" id="CHEBI:18420"/>
    </ligand>
</feature>
<dbReference type="Pfam" id="PF02696">
    <property type="entry name" value="SelO"/>
    <property type="match status" value="1"/>
</dbReference>
<accession>A0A831RW44</accession>
<feature type="binding site" evidence="8">
    <location>
        <position position="251"/>
    </location>
    <ligand>
        <name>Mg(2+)</name>
        <dbReference type="ChEBI" id="CHEBI:18420"/>
    </ligand>
</feature>
<dbReference type="EC" id="2.7.7.108" evidence="8"/>
<evidence type="ECO:0000256" key="4">
    <source>
        <dbReference type="ARBA" id="ARBA00022723"/>
    </source>
</evidence>
<comment type="similarity">
    <text evidence="1 8">Belongs to the SELO family.</text>
</comment>
<proteinExistence type="inferred from homology"/>
<feature type="binding site" evidence="8">
    <location>
        <position position="174"/>
    </location>
    <ligand>
        <name>ATP</name>
        <dbReference type="ChEBI" id="CHEBI:30616"/>
    </ligand>
</feature>
<keyword evidence="8" id="KW-0464">Manganese</keyword>
<feature type="binding site" evidence="8">
    <location>
        <position position="260"/>
    </location>
    <ligand>
        <name>ATP</name>
        <dbReference type="ChEBI" id="CHEBI:30616"/>
    </ligand>
</feature>
<evidence type="ECO:0000256" key="3">
    <source>
        <dbReference type="ARBA" id="ARBA00022695"/>
    </source>
</evidence>
<comment type="catalytic activity">
    <reaction evidence="8">
        <text>L-histidyl-[protein] + UTP = N(tele)-(5'-uridylyl)-L-histidyl-[protein] + diphosphate</text>
        <dbReference type="Rhea" id="RHEA:83891"/>
        <dbReference type="Rhea" id="RHEA-COMP:9745"/>
        <dbReference type="Rhea" id="RHEA-COMP:20239"/>
        <dbReference type="ChEBI" id="CHEBI:29979"/>
        <dbReference type="ChEBI" id="CHEBI:33019"/>
        <dbReference type="ChEBI" id="CHEBI:46398"/>
        <dbReference type="ChEBI" id="CHEBI:233474"/>
    </reaction>
</comment>
<evidence type="ECO:0000256" key="8">
    <source>
        <dbReference type="HAMAP-Rule" id="MF_00692"/>
    </source>
</evidence>
<comment type="catalytic activity">
    <reaction evidence="8">
        <text>L-tyrosyl-[protein] + ATP = O-(5'-adenylyl)-L-tyrosyl-[protein] + diphosphate</text>
        <dbReference type="Rhea" id="RHEA:54288"/>
        <dbReference type="Rhea" id="RHEA-COMP:10136"/>
        <dbReference type="Rhea" id="RHEA-COMP:13846"/>
        <dbReference type="ChEBI" id="CHEBI:30616"/>
        <dbReference type="ChEBI" id="CHEBI:33019"/>
        <dbReference type="ChEBI" id="CHEBI:46858"/>
        <dbReference type="ChEBI" id="CHEBI:83624"/>
        <dbReference type="EC" id="2.7.7.108"/>
    </reaction>
</comment>
<gene>
    <name evidence="8" type="primary">ydiU</name>
    <name evidence="8" type="synonym">selO</name>
    <name evidence="9" type="ORF">ENJ12_00035</name>
</gene>
<comment type="cofactor">
    <cofactor evidence="8">
        <name>Mg(2+)</name>
        <dbReference type="ChEBI" id="CHEBI:18420"/>
    </cofactor>
    <cofactor evidence="8">
        <name>Mn(2+)</name>
        <dbReference type="ChEBI" id="CHEBI:29035"/>
    </cofactor>
</comment>
<evidence type="ECO:0000256" key="2">
    <source>
        <dbReference type="ARBA" id="ARBA00022679"/>
    </source>
</evidence>
<dbReference type="AlphaFoldDB" id="A0A831RW44"/>
<keyword evidence="6 8" id="KW-0067">ATP-binding</keyword>
<feature type="binding site" evidence="8">
    <location>
        <position position="111"/>
    </location>
    <ligand>
        <name>ATP</name>
        <dbReference type="ChEBI" id="CHEBI:30616"/>
    </ligand>
</feature>
<dbReference type="EMBL" id="DRLF01000002">
    <property type="protein sequence ID" value="HEC05213.1"/>
    <property type="molecule type" value="Genomic_DNA"/>
</dbReference>
<feature type="binding site" evidence="8">
    <location>
        <position position="124"/>
    </location>
    <ligand>
        <name>ATP</name>
        <dbReference type="ChEBI" id="CHEBI:30616"/>
    </ligand>
</feature>
<keyword evidence="4 8" id="KW-0479">Metal-binding</keyword>
<keyword evidence="7 8" id="KW-0460">Magnesium</keyword>
<keyword evidence="2 8" id="KW-0808">Transferase</keyword>
<feature type="binding site" evidence="8">
    <location>
        <position position="91"/>
    </location>
    <ligand>
        <name>ATP</name>
        <dbReference type="ChEBI" id="CHEBI:30616"/>
    </ligand>
</feature>
<evidence type="ECO:0000256" key="1">
    <source>
        <dbReference type="ARBA" id="ARBA00009747"/>
    </source>
</evidence>
<feature type="binding site" evidence="8">
    <location>
        <position position="90"/>
    </location>
    <ligand>
        <name>ATP</name>
        <dbReference type="ChEBI" id="CHEBI:30616"/>
    </ligand>
</feature>
<comment type="catalytic activity">
    <reaction evidence="8">
        <text>L-tyrosyl-[protein] + UTP = O-(5'-uridylyl)-L-tyrosyl-[protein] + diphosphate</text>
        <dbReference type="Rhea" id="RHEA:83887"/>
        <dbReference type="Rhea" id="RHEA-COMP:10136"/>
        <dbReference type="Rhea" id="RHEA-COMP:20238"/>
        <dbReference type="ChEBI" id="CHEBI:33019"/>
        <dbReference type="ChEBI" id="CHEBI:46398"/>
        <dbReference type="ChEBI" id="CHEBI:46858"/>
        <dbReference type="ChEBI" id="CHEBI:90602"/>
    </reaction>
</comment>
<name>A0A831RW44_9GAMM</name>
<sequence length="492" mass="55253">MNTCDLSFENSFCSLGEAFYCRVSPEPLSDPYLISMNPVAAGMLGLDTQVSASQLPDWISGNRVPPGADPIAMLYAGHQFGHFVPQLGDGRAILLGEVKDTEGRPWELQLKGAGMTPYSRSGDGRAVLRSTIREYLCSEAMHGLGIPTTRALCITGSDEEVYREQIETAAVLVRMAPSHVRFGSFEVFYHRNQHDALQELADYILTRHFPHLADQAQPYLAMFSEVVQRTASLISQWQLVGFAHGVMNTDNMSLLGLTLDYGPYGFLDSYDPDFVCNHSDHEGRYAFSRQPAIGHWNLTCLAQAMLPLFSDDPDAAVEMAQATLDTYEPAFVQAYADGMRAKLGLKEKHRKDHALVTDLLQKMQVSQVDYTRFFRALADFRMQDAGRSCVAADEFVDRDAFHAWGRTYAARLTQENSQDEARVRAMRRVNPKYILRNYLAQQAIEKAENKDFSEIDRLLQLLSRPFDEQPENEEYAALPPDWAEKISVSCSS</sequence>
<dbReference type="PANTHER" id="PTHR32057">
    <property type="entry name" value="PROTEIN ADENYLYLTRANSFERASE SELO, MITOCHONDRIAL"/>
    <property type="match status" value="1"/>
</dbReference>
<keyword evidence="5 8" id="KW-0547">Nucleotide-binding</keyword>
<feature type="binding site" evidence="8">
    <location>
        <position position="181"/>
    </location>
    <ligand>
        <name>ATP</name>
        <dbReference type="ChEBI" id="CHEBI:30616"/>
    </ligand>
</feature>
<keyword evidence="3 8" id="KW-0548">Nucleotidyltransferase</keyword>
<organism evidence="9">
    <name type="scientific">Thiolapillus brandeum</name>
    <dbReference type="NCBI Taxonomy" id="1076588"/>
    <lineage>
        <taxon>Bacteria</taxon>
        <taxon>Pseudomonadati</taxon>
        <taxon>Pseudomonadota</taxon>
        <taxon>Gammaproteobacteria</taxon>
        <taxon>Chromatiales</taxon>
        <taxon>Sedimenticolaceae</taxon>
        <taxon>Thiolapillus</taxon>
    </lineage>
</organism>
<dbReference type="InterPro" id="IPR003846">
    <property type="entry name" value="SelO"/>
</dbReference>
<dbReference type="Proteomes" id="UP000886339">
    <property type="component" value="Unassembled WGS sequence"/>
</dbReference>
<evidence type="ECO:0000256" key="5">
    <source>
        <dbReference type="ARBA" id="ARBA00022741"/>
    </source>
</evidence>
<dbReference type="GO" id="GO:0005524">
    <property type="term" value="F:ATP binding"/>
    <property type="evidence" value="ECO:0007669"/>
    <property type="project" value="UniProtKB-UniRule"/>
</dbReference>
<dbReference type="EC" id="2.7.7.-" evidence="8"/>
<comment type="function">
    <text evidence="8">Nucleotidyltransferase involved in the post-translational modification of proteins. It can catalyze the addition of adenosine monophosphate (AMP) or uridine monophosphate (UMP) to a protein, resulting in modifications known as AMPylation and UMPylation.</text>
</comment>
<dbReference type="HAMAP" id="MF_00692">
    <property type="entry name" value="SelO"/>
    <property type="match status" value="1"/>
</dbReference>